<protein>
    <submittedName>
        <fullName evidence="3">Penicillin-binding protein</fullName>
    </submittedName>
</protein>
<dbReference type="KEGG" id="chn:A605_00300"/>
<proteinExistence type="predicted"/>
<dbReference type="InterPro" id="IPR050515">
    <property type="entry name" value="Beta-lactam/transpept"/>
</dbReference>
<reference evidence="3 4" key="1">
    <citation type="journal article" date="2012" name="Stand. Genomic Sci.">
        <title>Genome sequence of the halotolerant bacterium Corynebacterium halotolerans type strain YIM 70093(T) (= DSM 44683(T)).</title>
        <authorList>
            <person name="Ruckert C."/>
            <person name="Albersmeier A."/>
            <person name="Al-Dilaimi A."/>
            <person name="Niehaus K."/>
            <person name="Szczepanowski R."/>
            <person name="Kalinowski J."/>
        </authorList>
    </citation>
    <scope>NUCLEOTIDE SEQUENCE [LARGE SCALE GENOMIC DNA]</scope>
    <source>
        <strain evidence="3">YIM 70093</strain>
    </source>
</reference>
<dbReference type="GO" id="GO:0005886">
    <property type="term" value="C:plasma membrane"/>
    <property type="evidence" value="ECO:0007669"/>
    <property type="project" value="TreeGrafter"/>
</dbReference>
<dbReference type="AlphaFoldDB" id="M1P321"/>
<feature type="signal peptide" evidence="1">
    <location>
        <begin position="1"/>
        <end position="24"/>
    </location>
</feature>
<accession>M1P321</accession>
<dbReference type="PATRIC" id="fig|1121362.3.peg.56"/>
<dbReference type="InterPro" id="IPR001460">
    <property type="entry name" value="PCN-bd_Tpept"/>
</dbReference>
<evidence type="ECO:0000313" key="4">
    <source>
        <dbReference type="Proteomes" id="UP000011723"/>
    </source>
</evidence>
<feature type="domain" description="Penicillin-binding protein transpeptidase" evidence="2">
    <location>
        <begin position="313"/>
        <end position="557"/>
    </location>
</feature>
<dbReference type="OrthoDB" id="5241017at2"/>
<name>M1P321_9CORY</name>
<dbReference type="PROSITE" id="PS51257">
    <property type="entry name" value="PROKAR_LIPOPROTEIN"/>
    <property type="match status" value="1"/>
</dbReference>
<gene>
    <name evidence="3" type="ORF">A605_00300</name>
</gene>
<organism evidence="3 4">
    <name type="scientific">Corynebacterium halotolerans YIM 70093 = DSM 44683</name>
    <dbReference type="NCBI Taxonomy" id="1121362"/>
    <lineage>
        <taxon>Bacteria</taxon>
        <taxon>Bacillati</taxon>
        <taxon>Actinomycetota</taxon>
        <taxon>Actinomycetes</taxon>
        <taxon>Mycobacteriales</taxon>
        <taxon>Corynebacteriaceae</taxon>
        <taxon>Corynebacterium</taxon>
    </lineage>
</organism>
<dbReference type="STRING" id="1121362.A605_00300"/>
<evidence type="ECO:0000313" key="3">
    <source>
        <dbReference type="EMBL" id="AGF71076.1"/>
    </source>
</evidence>
<dbReference type="PANTHER" id="PTHR30627:SF24">
    <property type="entry name" value="PENICILLIN-BINDING PROTEIN 4B"/>
    <property type="match status" value="1"/>
</dbReference>
<dbReference type="PANTHER" id="PTHR30627">
    <property type="entry name" value="PEPTIDOGLYCAN D,D-TRANSPEPTIDASE"/>
    <property type="match status" value="1"/>
</dbReference>
<evidence type="ECO:0000259" key="2">
    <source>
        <dbReference type="Pfam" id="PF00905"/>
    </source>
</evidence>
<dbReference type="eggNOG" id="COG0768">
    <property type="taxonomic scope" value="Bacteria"/>
</dbReference>
<dbReference type="InterPro" id="IPR012338">
    <property type="entry name" value="Beta-lactam/transpept-like"/>
</dbReference>
<dbReference type="GO" id="GO:0008658">
    <property type="term" value="F:penicillin binding"/>
    <property type="evidence" value="ECO:0007669"/>
    <property type="project" value="InterPro"/>
</dbReference>
<dbReference type="Proteomes" id="UP000011723">
    <property type="component" value="Chromosome"/>
</dbReference>
<feature type="chain" id="PRO_5039109293" evidence="1">
    <location>
        <begin position="25"/>
        <end position="593"/>
    </location>
</feature>
<dbReference type="GO" id="GO:0071972">
    <property type="term" value="F:peptidoglycan L,D-transpeptidase activity"/>
    <property type="evidence" value="ECO:0007669"/>
    <property type="project" value="TreeGrafter"/>
</dbReference>
<dbReference type="HOGENOM" id="CLU_025328_0_0_11"/>
<evidence type="ECO:0000256" key="1">
    <source>
        <dbReference type="SAM" id="SignalP"/>
    </source>
</evidence>
<sequence>MTTRTTVRVSALLAAAALALSSCTVPWFRDAVDEFVAAFNAGDDAGAAALSDDPARAAADLEQLRAGIGGTSVELDAGGEEGEEDGATEITATWTVPNGDEATTTGTITLSEQDSDLITWDKRIFSTELNGDSRFLYSDDKTFTLPVTDRNGTDILSWTPVTVVSAGPELIPRAGGIATAIRPVVPTATGESVTAQIESGDGSPVGLFTLREEDFAVVGDALRAIEGLDLREEGRMLGPTRDTASPVDGGLRDYWSEKITADAGWTLRATSPTGTTVLGQVEPAESEPVRTTMDLGVQTAAKRALEPIEQPAAIVALSASTGGVIAVAQNDAAAALGPVSLSGLYPPGSTFKTVTTAAALERGTVAPDSTVACPATAEIDGRVIPNDGNFALGDVSMTQAFAQSCNTTQGFISQDLEPDDMRNMAARLGLGVDFTAPGMTTVTGSVPVTEPGAARVEAAIGQGEVLSSPFGLAVMEASLGNNGRMVLPTLIQGEETTADQDPEPLDPATVRALRAMMAETVDSGTAASLSDIDGLGGKTGTAEVGGNRPAHGWFAGIKGDLAFCTFVAGAESSGPAVAATGRFLRDDAVSEWR</sequence>
<dbReference type="EMBL" id="CP003697">
    <property type="protein sequence ID" value="AGF71076.1"/>
    <property type="molecule type" value="Genomic_DNA"/>
</dbReference>
<dbReference type="SUPFAM" id="SSF56601">
    <property type="entry name" value="beta-lactamase/transpeptidase-like"/>
    <property type="match status" value="1"/>
</dbReference>
<keyword evidence="1" id="KW-0732">Signal</keyword>
<dbReference type="GO" id="GO:0071555">
    <property type="term" value="P:cell wall organization"/>
    <property type="evidence" value="ECO:0007669"/>
    <property type="project" value="TreeGrafter"/>
</dbReference>
<dbReference type="Gene3D" id="3.40.710.10">
    <property type="entry name" value="DD-peptidase/beta-lactamase superfamily"/>
    <property type="match status" value="1"/>
</dbReference>
<dbReference type="RefSeq" id="WP_015399500.1">
    <property type="nucleotide sequence ID" value="NC_020302.1"/>
</dbReference>
<dbReference type="Pfam" id="PF00905">
    <property type="entry name" value="Transpeptidase"/>
    <property type="match status" value="1"/>
</dbReference>
<keyword evidence="4" id="KW-1185">Reference proteome</keyword>